<dbReference type="InterPro" id="IPR016185">
    <property type="entry name" value="PreATP-grasp_dom_sf"/>
</dbReference>
<dbReference type="InterPro" id="IPR020560">
    <property type="entry name" value="PRibGlycinamide_synth_C-dom"/>
</dbReference>
<dbReference type="GO" id="GO:0004637">
    <property type="term" value="F:phosphoribosylamine-glycine ligase activity"/>
    <property type="evidence" value="ECO:0007669"/>
    <property type="project" value="UniProtKB-EC"/>
</dbReference>
<dbReference type="SMART" id="SM01210">
    <property type="entry name" value="GARS_C"/>
    <property type="match status" value="1"/>
</dbReference>
<dbReference type="Gene3D" id="3.90.600.10">
    <property type="entry name" value="Phosphoribosylglycinamide synthetase, C-terminal domain"/>
    <property type="match status" value="1"/>
</dbReference>
<dbReference type="AlphaFoldDB" id="T1C3N5"/>
<dbReference type="SUPFAM" id="SSF56059">
    <property type="entry name" value="Glutathione synthetase ATP-binding domain-like"/>
    <property type="match status" value="1"/>
</dbReference>
<dbReference type="FunFam" id="3.40.50.20:FF:000006">
    <property type="entry name" value="Phosphoribosylamine--glycine ligase, chloroplastic"/>
    <property type="match status" value="1"/>
</dbReference>
<keyword evidence="6" id="KW-0658">Purine biosynthesis</keyword>
<keyword evidence="3 13" id="KW-0436">Ligase</keyword>
<evidence type="ECO:0000256" key="3">
    <source>
        <dbReference type="ARBA" id="ARBA00022598"/>
    </source>
</evidence>
<keyword evidence="5" id="KW-0547">Nucleotide-binding</keyword>
<proteinExistence type="inferred from homology"/>
<evidence type="ECO:0000256" key="5">
    <source>
        <dbReference type="ARBA" id="ARBA00022741"/>
    </source>
</evidence>
<keyword evidence="7" id="KW-0067">ATP-binding</keyword>
<dbReference type="InterPro" id="IPR000115">
    <property type="entry name" value="PRibGlycinamide_synth"/>
</dbReference>
<dbReference type="PANTHER" id="PTHR43472">
    <property type="entry name" value="PHOSPHORIBOSYLAMINE--GLYCINE LIGASE"/>
    <property type="match status" value="1"/>
</dbReference>
<dbReference type="Gene3D" id="3.30.1490.20">
    <property type="entry name" value="ATP-grasp fold, A domain"/>
    <property type="match status" value="1"/>
</dbReference>
<evidence type="ECO:0000256" key="10">
    <source>
        <dbReference type="ARBA" id="ARBA00042242"/>
    </source>
</evidence>
<reference evidence="13" key="2">
    <citation type="journal article" date="2014" name="ISME J.">
        <title>Microbial stratification in low pH oxic and suboxic macroscopic growths along an acid mine drainage.</title>
        <authorList>
            <person name="Mendez-Garcia C."/>
            <person name="Mesa V."/>
            <person name="Sprenger R.R."/>
            <person name="Richter M."/>
            <person name="Diez M.S."/>
            <person name="Solano J."/>
            <person name="Bargiela R."/>
            <person name="Golyshina O.V."/>
            <person name="Manteca A."/>
            <person name="Ramos J.L."/>
            <person name="Gallego J.R."/>
            <person name="Llorente I."/>
            <person name="Martins Dos Santos V.A."/>
            <person name="Jensen O.N."/>
            <person name="Pelaez A.I."/>
            <person name="Sanchez J."/>
            <person name="Ferrer M."/>
        </authorList>
    </citation>
    <scope>NUCLEOTIDE SEQUENCE</scope>
</reference>
<protein>
    <recommendedName>
        <fullName evidence="2">phosphoribosylamine--glycine ligase</fullName>
        <ecNumber evidence="2">6.3.4.13</ecNumber>
    </recommendedName>
    <alternativeName>
        <fullName evidence="10">Glycinamide ribonucleotide synthetase</fullName>
    </alternativeName>
    <alternativeName>
        <fullName evidence="11">Phosphoribosylglycinamide synthetase</fullName>
    </alternativeName>
</protein>
<dbReference type="InterPro" id="IPR020562">
    <property type="entry name" value="PRibGlycinamide_synth_N"/>
</dbReference>
<evidence type="ECO:0000259" key="12">
    <source>
        <dbReference type="PROSITE" id="PS50975"/>
    </source>
</evidence>
<dbReference type="InterPro" id="IPR011054">
    <property type="entry name" value="Rudment_hybrid_motif"/>
</dbReference>
<dbReference type="GO" id="GO:0006189">
    <property type="term" value="P:'de novo' IMP biosynthetic process"/>
    <property type="evidence" value="ECO:0007669"/>
    <property type="project" value="UniProtKB-UniPathway"/>
</dbReference>
<dbReference type="InterPro" id="IPR013815">
    <property type="entry name" value="ATP_grasp_subdomain_1"/>
</dbReference>
<dbReference type="Pfam" id="PF02843">
    <property type="entry name" value="GARS_C"/>
    <property type="match status" value="1"/>
</dbReference>
<dbReference type="PANTHER" id="PTHR43472:SF1">
    <property type="entry name" value="PHOSPHORIBOSYLAMINE--GLYCINE LIGASE, CHLOROPLASTIC"/>
    <property type="match status" value="1"/>
</dbReference>
<keyword evidence="8" id="KW-0464">Manganese</keyword>
<dbReference type="EMBL" id="AUZY01001023">
    <property type="protein sequence ID" value="EQD76592.1"/>
    <property type="molecule type" value="Genomic_DNA"/>
</dbReference>
<dbReference type="PROSITE" id="PS00184">
    <property type="entry name" value="GARS"/>
    <property type="match status" value="1"/>
</dbReference>
<dbReference type="GO" id="GO:0046872">
    <property type="term" value="F:metal ion binding"/>
    <property type="evidence" value="ECO:0007669"/>
    <property type="project" value="UniProtKB-KW"/>
</dbReference>
<evidence type="ECO:0000256" key="11">
    <source>
        <dbReference type="ARBA" id="ARBA00042864"/>
    </source>
</evidence>
<dbReference type="Pfam" id="PF01071">
    <property type="entry name" value="GARS_A"/>
    <property type="match status" value="1"/>
</dbReference>
<dbReference type="HAMAP" id="MF_00138">
    <property type="entry name" value="GARS"/>
    <property type="match status" value="1"/>
</dbReference>
<comment type="pathway">
    <text evidence="1">Purine metabolism; IMP biosynthesis via de novo pathway; N(1)-(5-phospho-D-ribosyl)glycinamide from 5-phospho-alpha-D-ribose 1-diphosphate: step 2/2.</text>
</comment>
<dbReference type="Gene3D" id="3.30.470.20">
    <property type="entry name" value="ATP-grasp fold, B domain"/>
    <property type="match status" value="1"/>
</dbReference>
<comment type="similarity">
    <text evidence="9">Belongs to the GARS family.</text>
</comment>
<evidence type="ECO:0000256" key="2">
    <source>
        <dbReference type="ARBA" id="ARBA00013255"/>
    </source>
</evidence>
<dbReference type="InterPro" id="IPR020559">
    <property type="entry name" value="PRibGlycinamide_synth_CS"/>
</dbReference>
<dbReference type="SUPFAM" id="SSF51246">
    <property type="entry name" value="Rudiment single hybrid motif"/>
    <property type="match status" value="1"/>
</dbReference>
<reference evidence="13" key="1">
    <citation type="submission" date="2013-08" db="EMBL/GenBank/DDBJ databases">
        <authorList>
            <person name="Mendez C."/>
            <person name="Richter M."/>
            <person name="Ferrer M."/>
            <person name="Sanchez J."/>
        </authorList>
    </citation>
    <scope>NUCLEOTIDE SEQUENCE</scope>
</reference>
<feature type="domain" description="ATP-grasp" evidence="12">
    <location>
        <begin position="113"/>
        <end position="320"/>
    </location>
</feature>
<evidence type="ECO:0000256" key="7">
    <source>
        <dbReference type="ARBA" id="ARBA00022840"/>
    </source>
</evidence>
<sequence>MKSGAKVLVVGQGAREHALAWALSRSPHIAQVTVAPGNAGTLREPHVRNVPLAPGQIDAIAQHAAEQHMDLVVVGPEAPLVAGLVDRLDQLGIASVGPPHALALLEGSKIHCKRFCEAHAIPTAPARIHTDLQQALKDIANRKEPMVIKASGLCAGKGVVVAGTPGEAETAARSLFSLPAAREGILVEACIQGWETSYIVLAHGTNYLAWPSAQDHKRLLSGNRGPNTGGMGALSPSPGMTPALETRIRQSIIEPTLEALVRSQTPYRGFLYAGIMVDTHGAPHLLEFNCRLGDPEAQVLLFRLESDPYEMLDAAARGALDACTPRWQRDPALAVVLAAPGYPGSSPSGAAISGLDESEESYVKIFHAATRPGPAAPLADGGRVLSVTATGADINTARLRAYARIEKIAFAGMQFRKDIGLVGVS</sequence>
<dbReference type="NCBIfam" id="TIGR00877">
    <property type="entry name" value="purD"/>
    <property type="match status" value="1"/>
</dbReference>
<dbReference type="InterPro" id="IPR020561">
    <property type="entry name" value="PRibGlycinamid_synth_ATP-grasp"/>
</dbReference>
<dbReference type="SUPFAM" id="SSF52440">
    <property type="entry name" value="PreATP-grasp domain"/>
    <property type="match status" value="1"/>
</dbReference>
<dbReference type="PROSITE" id="PS50975">
    <property type="entry name" value="ATP_GRASP"/>
    <property type="match status" value="1"/>
</dbReference>
<evidence type="ECO:0000256" key="4">
    <source>
        <dbReference type="ARBA" id="ARBA00022723"/>
    </source>
</evidence>
<keyword evidence="4" id="KW-0479">Metal-binding</keyword>
<evidence type="ECO:0000256" key="1">
    <source>
        <dbReference type="ARBA" id="ARBA00005174"/>
    </source>
</evidence>
<dbReference type="InterPro" id="IPR037123">
    <property type="entry name" value="PRibGlycinamide_synth_C_sf"/>
</dbReference>
<name>T1C3N5_9ZZZZ</name>
<evidence type="ECO:0000256" key="6">
    <source>
        <dbReference type="ARBA" id="ARBA00022755"/>
    </source>
</evidence>
<organism evidence="13">
    <name type="scientific">mine drainage metagenome</name>
    <dbReference type="NCBI Taxonomy" id="410659"/>
    <lineage>
        <taxon>unclassified sequences</taxon>
        <taxon>metagenomes</taxon>
        <taxon>ecological metagenomes</taxon>
    </lineage>
</organism>
<dbReference type="GO" id="GO:0009113">
    <property type="term" value="P:purine nucleobase biosynthetic process"/>
    <property type="evidence" value="ECO:0007669"/>
    <property type="project" value="InterPro"/>
</dbReference>
<dbReference type="UniPathway" id="UPA00074">
    <property type="reaction ID" value="UER00125"/>
</dbReference>
<dbReference type="EC" id="6.3.4.13" evidence="2"/>
<dbReference type="SMART" id="SM01209">
    <property type="entry name" value="GARS_A"/>
    <property type="match status" value="1"/>
</dbReference>
<dbReference type="Pfam" id="PF02844">
    <property type="entry name" value="GARS_N"/>
    <property type="match status" value="1"/>
</dbReference>
<comment type="caution">
    <text evidence="13">The sequence shown here is derived from an EMBL/GenBank/DDBJ whole genome shotgun (WGS) entry which is preliminary data.</text>
</comment>
<evidence type="ECO:0000256" key="8">
    <source>
        <dbReference type="ARBA" id="ARBA00023211"/>
    </source>
</evidence>
<dbReference type="InterPro" id="IPR011761">
    <property type="entry name" value="ATP-grasp"/>
</dbReference>
<dbReference type="GO" id="GO:0005524">
    <property type="term" value="F:ATP binding"/>
    <property type="evidence" value="ECO:0007669"/>
    <property type="project" value="UniProtKB-KW"/>
</dbReference>
<evidence type="ECO:0000256" key="9">
    <source>
        <dbReference type="ARBA" id="ARBA00038345"/>
    </source>
</evidence>
<gene>
    <name evidence="13" type="ORF">B1B_01586</name>
</gene>
<evidence type="ECO:0000313" key="13">
    <source>
        <dbReference type="EMBL" id="EQD76592.1"/>
    </source>
</evidence>
<dbReference type="Gene3D" id="3.40.50.20">
    <property type="match status" value="1"/>
</dbReference>
<accession>T1C3N5</accession>